<feature type="compositionally biased region" description="Polar residues" evidence="3">
    <location>
        <begin position="437"/>
        <end position="446"/>
    </location>
</feature>
<evidence type="ECO:0000256" key="3">
    <source>
        <dbReference type="SAM" id="MobiDB-lite"/>
    </source>
</evidence>
<dbReference type="InterPro" id="IPR006652">
    <property type="entry name" value="Kelch_1"/>
</dbReference>
<keyword evidence="5" id="KW-1185">Reference proteome</keyword>
<feature type="compositionally biased region" description="Basic and acidic residues" evidence="3">
    <location>
        <begin position="174"/>
        <end position="200"/>
    </location>
</feature>
<proteinExistence type="predicted"/>
<feature type="region of interest" description="Disordered" evidence="3">
    <location>
        <begin position="437"/>
        <end position="461"/>
    </location>
</feature>
<keyword evidence="2" id="KW-0408">Iron</keyword>
<dbReference type="AlphaFoldDB" id="M1W8T3"/>
<evidence type="ECO:0000313" key="5">
    <source>
        <dbReference type="Proteomes" id="UP000016801"/>
    </source>
</evidence>
<dbReference type="InterPro" id="IPR015915">
    <property type="entry name" value="Kelch-typ_b-propeller"/>
</dbReference>
<sequence>MEPFNQLKRRSTDLLKQAQQNMPSMPEMPNMSNMPSMPNMPNMPNMPALPGLPKRINIPNISKKLPSLPQFRQTRSPDDAVQATWERLDIPSLPRSSHSLNVVAGCAYIFGGELEGQHPVDNGMHVIRLPFSSAGADYYTVTAKASVPQPTAEQLDQRSEQALSQAAQASLEEVPLRDTSEETASEDKGKETAKDQKPELDDIPCPRAGHATAVIGSRIFLFGGRGGPNMELLEEAGRVWAYDTRSHTWSHLDPVPAVKGGAIIPHPAPRSNHCATASDRPRDFPNPASSASTRSAKPQTWRQWAIGDISKTGIPQDPVVGYVAETAVDEDSAGYGTFFVHAGCLASGDLTSDLWAFDVRTRTWTELPAAPGPVRSGSAMCISKSRLYRFGGWDGESELGGQLDVLHLELETFDDGHSKGEVAVQARAGWQSILQDGTGDASSTSGIHAEPSTRQEWPAPRSEASLQALTLGGGREYLVLCMGGQDTFFSDVWTFQVPPRGMTPASFTAAVYQAMGRRTGEGRWEKLRTGPHDEENTGGDGVPVGRGWLASAPMTDLEESGIVIWGGLGGMSSAWAMDGFCGWDSKLKRSRGIESQEFGVR</sequence>
<dbReference type="OrthoDB" id="10250130at2759"/>
<feature type="compositionally biased region" description="Low complexity" evidence="3">
    <location>
        <begin position="160"/>
        <end position="173"/>
    </location>
</feature>
<organism evidence="4 5">
    <name type="scientific">Claviceps purpurea (strain 20.1)</name>
    <name type="common">Ergot fungus</name>
    <name type="synonym">Sphacelia segetum</name>
    <dbReference type="NCBI Taxonomy" id="1111077"/>
    <lineage>
        <taxon>Eukaryota</taxon>
        <taxon>Fungi</taxon>
        <taxon>Dikarya</taxon>
        <taxon>Ascomycota</taxon>
        <taxon>Pezizomycotina</taxon>
        <taxon>Sordariomycetes</taxon>
        <taxon>Hypocreomycetidae</taxon>
        <taxon>Hypocreales</taxon>
        <taxon>Clavicipitaceae</taxon>
        <taxon>Claviceps</taxon>
    </lineage>
</organism>
<dbReference type="Pfam" id="PF01344">
    <property type="entry name" value="Kelch_1"/>
    <property type="match status" value="1"/>
</dbReference>
<feature type="region of interest" description="Disordered" evidence="3">
    <location>
        <begin position="150"/>
        <end position="205"/>
    </location>
</feature>
<dbReference type="SUPFAM" id="SSF117281">
    <property type="entry name" value="Kelch motif"/>
    <property type="match status" value="1"/>
</dbReference>
<dbReference type="eggNOG" id="ENOG502SRUR">
    <property type="taxonomic scope" value="Eukaryota"/>
</dbReference>
<dbReference type="EMBL" id="CAGA01000037">
    <property type="protein sequence ID" value="CCE32050.1"/>
    <property type="molecule type" value="Genomic_DNA"/>
</dbReference>
<dbReference type="Gene3D" id="2.120.10.80">
    <property type="entry name" value="Kelch-type beta propeller"/>
    <property type="match status" value="2"/>
</dbReference>
<reference evidence="4 5" key="1">
    <citation type="journal article" date="2013" name="PLoS Genet.">
        <title>Plant-symbiotic fungi as chemical engineers: Multi-genome analysis of the Clavicipitaceae reveals dynamics of alkaloid loci.</title>
        <authorList>
            <person name="Schardl C.L."/>
            <person name="Young C.A."/>
            <person name="Hesse U."/>
            <person name="Amyotte S.G."/>
            <person name="Andreeva K."/>
            <person name="Calie P.J."/>
            <person name="Fleetwood D.J."/>
            <person name="Haws D.C."/>
            <person name="Moore N."/>
            <person name="Oeser B."/>
            <person name="Panaccione D.G."/>
            <person name="Schweri K.K."/>
            <person name="Voisey C.R."/>
            <person name="Farman M.L."/>
            <person name="Jaromczyk J.W."/>
            <person name="Roe B.A."/>
            <person name="O'Sullivan D.M."/>
            <person name="Scott B."/>
            <person name="Tudzynski P."/>
            <person name="An Z."/>
            <person name="Arnaoudova E.G."/>
            <person name="Bullock C.T."/>
            <person name="Charlton N.D."/>
            <person name="Chen L."/>
            <person name="Cox M."/>
            <person name="Dinkins R.D."/>
            <person name="Florea S."/>
            <person name="Glenn A.E."/>
            <person name="Gordon A."/>
            <person name="Gueldener U."/>
            <person name="Harris D.R."/>
            <person name="Hollin W."/>
            <person name="Jaromczyk J."/>
            <person name="Johnson R.D."/>
            <person name="Khan A.K."/>
            <person name="Leistner E."/>
            <person name="Leuchtmann A."/>
            <person name="Li C."/>
            <person name="Liu J."/>
            <person name="Liu J."/>
            <person name="Liu M."/>
            <person name="Mace W."/>
            <person name="Machado C."/>
            <person name="Nagabhyru P."/>
            <person name="Pan J."/>
            <person name="Schmid J."/>
            <person name="Sugawara K."/>
            <person name="Steiner U."/>
            <person name="Takach J.E."/>
            <person name="Tanaka E."/>
            <person name="Webb J.S."/>
            <person name="Wilson E.V."/>
            <person name="Wiseman J.L."/>
            <person name="Yoshida R."/>
            <person name="Zeng Z."/>
        </authorList>
    </citation>
    <scope>NUCLEOTIDE SEQUENCE [LARGE SCALE GENOMIC DNA]</scope>
    <source>
        <strain evidence="4 5">20.1</strain>
    </source>
</reference>
<comment type="caution">
    <text evidence="4">The sequence shown here is derived from an EMBL/GenBank/DDBJ whole genome shotgun (WGS) entry which is preliminary data.</text>
</comment>
<dbReference type="GO" id="GO:0019760">
    <property type="term" value="P:glucosinolate metabolic process"/>
    <property type="evidence" value="ECO:0007669"/>
    <property type="project" value="UniProtKB-ARBA"/>
</dbReference>
<evidence type="ECO:0000256" key="2">
    <source>
        <dbReference type="ARBA" id="ARBA00023004"/>
    </source>
</evidence>
<dbReference type="VEuPathDB" id="FungiDB:CPUR_05908"/>
<dbReference type="PANTHER" id="PTHR47435">
    <property type="entry name" value="KELCH REPEAT PROTEIN (AFU_ORTHOLOGUE AFUA_5G12780)"/>
    <property type="match status" value="1"/>
</dbReference>
<keyword evidence="1" id="KW-0677">Repeat</keyword>
<dbReference type="Proteomes" id="UP000016801">
    <property type="component" value="Unassembled WGS sequence"/>
</dbReference>
<feature type="region of interest" description="Disordered" evidence="3">
    <location>
        <begin position="272"/>
        <end position="298"/>
    </location>
</feature>
<feature type="compositionally biased region" description="Polar residues" evidence="3">
    <location>
        <begin position="287"/>
        <end position="298"/>
    </location>
</feature>
<dbReference type="PANTHER" id="PTHR47435:SF4">
    <property type="entry name" value="KELCH REPEAT PROTEIN (AFU_ORTHOLOGUE AFUA_5G12780)"/>
    <property type="match status" value="1"/>
</dbReference>
<protein>
    <submittedName>
        <fullName evidence="4">Uncharacterized protein</fullName>
    </submittedName>
</protein>
<name>M1W8T3_CLAP2</name>
<evidence type="ECO:0000256" key="1">
    <source>
        <dbReference type="ARBA" id="ARBA00022737"/>
    </source>
</evidence>
<dbReference type="STRING" id="1111077.M1W8T3"/>
<dbReference type="PhylomeDB" id="M1W8T3"/>
<dbReference type="HOGENOM" id="CLU_030461_1_1_1"/>
<accession>M1W8T3</accession>
<feature type="compositionally biased region" description="Low complexity" evidence="3">
    <location>
        <begin position="21"/>
        <end position="37"/>
    </location>
</feature>
<evidence type="ECO:0000313" key="4">
    <source>
        <dbReference type="EMBL" id="CCE32050.1"/>
    </source>
</evidence>
<gene>
    <name evidence="4" type="ORF">CPUR_05908</name>
</gene>
<feature type="region of interest" description="Disordered" evidence="3">
    <location>
        <begin position="1"/>
        <end position="37"/>
    </location>
</feature>